<dbReference type="InterPro" id="IPR003509">
    <property type="entry name" value="UPF0102_YraN-like"/>
</dbReference>
<evidence type="ECO:0000313" key="3">
    <source>
        <dbReference type="EMBL" id="AVO46157.1"/>
    </source>
</evidence>
<dbReference type="InterPro" id="IPR011335">
    <property type="entry name" value="Restrct_endonuc-II-like"/>
</dbReference>
<gene>
    <name evidence="3" type="ORF">C6569_14385</name>
</gene>
<dbReference type="AlphaFoldDB" id="A0A2S0NDN7"/>
<dbReference type="Pfam" id="PF02021">
    <property type="entry name" value="UPF0102"/>
    <property type="match status" value="1"/>
</dbReference>
<accession>A0A2S0NDN7</accession>
<dbReference type="SUPFAM" id="SSF52980">
    <property type="entry name" value="Restriction endonuclease-like"/>
    <property type="match status" value="1"/>
</dbReference>
<dbReference type="KEGG" id="phr:C6569_14385"/>
<dbReference type="Gene3D" id="3.40.1350.10">
    <property type="match status" value="1"/>
</dbReference>
<proteinExistence type="inferred from homology"/>
<evidence type="ECO:0000256" key="1">
    <source>
        <dbReference type="ARBA" id="ARBA00006738"/>
    </source>
</evidence>
<evidence type="ECO:0000313" key="4">
    <source>
        <dbReference type="Proteomes" id="UP000237889"/>
    </source>
</evidence>
<protein>
    <recommendedName>
        <fullName evidence="2">UPF0102 protein C6569_14385</fullName>
    </recommendedName>
</protein>
<evidence type="ECO:0000256" key="2">
    <source>
        <dbReference type="HAMAP-Rule" id="MF_00048"/>
    </source>
</evidence>
<organism evidence="3 4">
    <name type="scientific">Phreatobacter cathodiphilus</name>
    <dbReference type="NCBI Taxonomy" id="1868589"/>
    <lineage>
        <taxon>Bacteria</taxon>
        <taxon>Pseudomonadati</taxon>
        <taxon>Pseudomonadota</taxon>
        <taxon>Alphaproteobacteria</taxon>
        <taxon>Hyphomicrobiales</taxon>
        <taxon>Phreatobacteraceae</taxon>
        <taxon>Phreatobacter</taxon>
    </lineage>
</organism>
<dbReference type="PANTHER" id="PTHR34039">
    <property type="entry name" value="UPF0102 PROTEIN YRAN"/>
    <property type="match status" value="1"/>
</dbReference>
<dbReference type="Proteomes" id="UP000237889">
    <property type="component" value="Chromosome"/>
</dbReference>
<comment type="similarity">
    <text evidence="1 2">Belongs to the UPF0102 family.</text>
</comment>
<name>A0A2S0NDN7_9HYPH</name>
<dbReference type="OrthoDB" id="9812968at2"/>
<reference evidence="3 4" key="1">
    <citation type="submission" date="2018-03" db="EMBL/GenBank/DDBJ databases">
        <title>Genome sequencing of Phreatobacter sp.</title>
        <authorList>
            <person name="Kim S.-J."/>
            <person name="Heo J."/>
            <person name="Kwon S.-W."/>
        </authorList>
    </citation>
    <scope>NUCLEOTIDE SEQUENCE [LARGE SCALE GENOMIC DNA]</scope>
    <source>
        <strain evidence="3 4">S-12</strain>
    </source>
</reference>
<dbReference type="EMBL" id="CP027668">
    <property type="protein sequence ID" value="AVO46157.1"/>
    <property type="molecule type" value="Genomic_DNA"/>
</dbReference>
<dbReference type="GO" id="GO:0003676">
    <property type="term" value="F:nucleic acid binding"/>
    <property type="evidence" value="ECO:0007669"/>
    <property type="project" value="InterPro"/>
</dbReference>
<dbReference type="PANTHER" id="PTHR34039:SF1">
    <property type="entry name" value="UPF0102 PROTEIN YRAN"/>
    <property type="match status" value="1"/>
</dbReference>
<dbReference type="HAMAP" id="MF_00048">
    <property type="entry name" value="UPF0102"/>
    <property type="match status" value="1"/>
</dbReference>
<dbReference type="InterPro" id="IPR011856">
    <property type="entry name" value="tRNA_endonuc-like_dom_sf"/>
</dbReference>
<sequence>MRREADPRRSAAWGRGRIAETAALVLLLAKGYRILARRWRAPGAEIDIVARRGDTVVFVEVKARGSLDLATQALSAGQRRRITRAAEVFLARHPRHAGGERRYDLMLVSHGGWPRHIQGAFDADV</sequence>
<keyword evidence="4" id="KW-1185">Reference proteome</keyword>
<dbReference type="RefSeq" id="WP_106749498.1">
    <property type="nucleotide sequence ID" value="NZ_CP027668.1"/>
</dbReference>
<dbReference type="NCBIfam" id="NF009151">
    <property type="entry name" value="PRK12497.1-5"/>
    <property type="match status" value="1"/>
</dbReference>